<organism evidence="1 2">
    <name type="scientific">Chryseobacterium oncorhynchi</name>
    <dbReference type="NCBI Taxonomy" id="741074"/>
    <lineage>
        <taxon>Bacteria</taxon>
        <taxon>Pseudomonadati</taxon>
        <taxon>Bacteroidota</taxon>
        <taxon>Flavobacteriia</taxon>
        <taxon>Flavobacteriales</taxon>
        <taxon>Weeksellaceae</taxon>
        <taxon>Chryseobacterium group</taxon>
        <taxon>Chryseobacterium</taxon>
    </lineage>
</organism>
<sequence>MKQPDYTNFQPIDKLKIVLGSVMNIQCKDEILTCYINPNKLDLDEIDQLSFYQQEHYEVKLDRVINREKFIESKFKDGIEEITVKLKDIGDMTIAR</sequence>
<proteinExistence type="predicted"/>
<dbReference type="EMBL" id="PPEI02000009">
    <property type="protein sequence ID" value="PWN60005.1"/>
    <property type="molecule type" value="Genomic_DNA"/>
</dbReference>
<comment type="caution">
    <text evidence="1">The sequence shown here is derived from an EMBL/GenBank/DDBJ whole genome shotgun (WGS) entry which is preliminary data.</text>
</comment>
<evidence type="ECO:0000313" key="2">
    <source>
        <dbReference type="Proteomes" id="UP000236182"/>
    </source>
</evidence>
<protein>
    <submittedName>
        <fullName evidence="1">Uncharacterized protein</fullName>
    </submittedName>
</protein>
<reference evidence="1" key="1">
    <citation type="submission" date="2018-04" db="EMBL/GenBank/DDBJ databases">
        <title>Draft Genome Sequences of Chryseobacterium lactis NCTC11390T isolated from milk, Chryseobacterium oncorhynchi 701B-08T from rainbow trout, and Chryseobacterium viscerum 687B-08T from diseased fish.</title>
        <authorList>
            <person name="Jeong J.-J."/>
            <person name="Lee Y.J."/>
            <person name="Pathiraja D."/>
            <person name="Park B."/>
            <person name="Choi I.-G."/>
            <person name="Kim K.D."/>
        </authorList>
    </citation>
    <scope>NUCLEOTIDE SEQUENCE [LARGE SCALE GENOMIC DNA]</scope>
    <source>
        <strain evidence="1">701B-08</strain>
    </source>
</reference>
<dbReference type="RefSeq" id="WP_109623850.1">
    <property type="nucleotide sequence ID" value="NZ_PPEI02000009.1"/>
</dbReference>
<name>A0A316WEW7_9FLAO</name>
<keyword evidence="2" id="KW-1185">Reference proteome</keyword>
<evidence type="ECO:0000313" key="1">
    <source>
        <dbReference type="EMBL" id="PWN60005.1"/>
    </source>
</evidence>
<accession>A0A316WEW7</accession>
<dbReference type="OrthoDB" id="1262317at2"/>
<dbReference type="Proteomes" id="UP000236182">
    <property type="component" value="Unassembled WGS sequence"/>
</dbReference>
<dbReference type="AlphaFoldDB" id="A0A316WEW7"/>
<gene>
    <name evidence="1" type="ORF">C1638_020785</name>
</gene>